<keyword evidence="2" id="KW-0472">Membrane</keyword>
<sequence length="338" mass="37378">MHDDAPPPGPVTDDATTEPQAGTGLQPITGRLRATPLDVLAEILLGWKQLLANGILLGLLWSISLQAHEYPPFDHAVGQTEWGVVMELIALGALQPAALTFIVLVASGWFWRCLVLYCRRNVRRGTIYVLSARSISARDANGIYADIAWDDFRIIRPTRRLLVLHMRGRNKRLVITWNSFAPQDVPRAKALVHMVRMHKAAPVAAWPPAGTTALPARLDAEGDEVTVPLSLTKGERFSIFLKLVPYAALMTLGLMLMLHLVLMFSLTDRRTVLFGATDMIDRVRLLLGLDPQTLCINAGSVVLSIVFLFVNYLRQIKAQPMARVRIDAQGIMIEGSLP</sequence>
<comment type="caution">
    <text evidence="3">The sequence shown here is derived from an EMBL/GenBank/DDBJ whole genome shotgun (WGS) entry which is preliminary data.</text>
</comment>
<organism evidence="3 4">
    <name type="scientific">Komagataeibacter xylinus</name>
    <name type="common">Gluconacetobacter xylinus</name>
    <dbReference type="NCBI Taxonomy" id="28448"/>
    <lineage>
        <taxon>Bacteria</taxon>
        <taxon>Pseudomonadati</taxon>
        <taxon>Pseudomonadota</taxon>
        <taxon>Alphaproteobacteria</taxon>
        <taxon>Acetobacterales</taxon>
        <taxon>Acetobacteraceae</taxon>
        <taxon>Komagataeibacter</taxon>
    </lineage>
</organism>
<dbReference type="EMBL" id="NKUC01000013">
    <property type="protein sequence ID" value="PYD56995.1"/>
    <property type="molecule type" value="Genomic_DNA"/>
</dbReference>
<gene>
    <name evidence="3" type="ORF">CFR75_07860</name>
</gene>
<dbReference type="AlphaFoldDB" id="A0A318PI70"/>
<accession>A0A318PI70</accession>
<evidence type="ECO:0000313" key="4">
    <source>
        <dbReference type="Proteomes" id="UP000248257"/>
    </source>
</evidence>
<feature type="transmembrane region" description="Helical" evidence="2">
    <location>
        <begin position="243"/>
        <end position="264"/>
    </location>
</feature>
<evidence type="ECO:0000313" key="3">
    <source>
        <dbReference type="EMBL" id="PYD56995.1"/>
    </source>
</evidence>
<keyword evidence="2" id="KW-1133">Transmembrane helix</keyword>
<dbReference type="STRING" id="1220579.GCA_001571345_01473"/>
<evidence type="ECO:0000256" key="2">
    <source>
        <dbReference type="SAM" id="Phobius"/>
    </source>
</evidence>
<feature type="transmembrane region" description="Helical" evidence="2">
    <location>
        <begin position="88"/>
        <end position="111"/>
    </location>
</feature>
<protein>
    <submittedName>
        <fullName evidence="3">Uncharacterized protein</fullName>
    </submittedName>
</protein>
<reference evidence="3 4" key="1">
    <citation type="submission" date="2017-07" db="EMBL/GenBank/DDBJ databases">
        <title>A draft genome sequence of Komagataeibacter xylinus LMG 1515.</title>
        <authorList>
            <person name="Skraban J."/>
            <person name="Cleenwerck I."/>
            <person name="Vandamme P."/>
            <person name="Trcek J."/>
        </authorList>
    </citation>
    <scope>NUCLEOTIDE SEQUENCE [LARGE SCALE GENOMIC DNA]</scope>
    <source>
        <strain evidence="3 4">LMG 1515</strain>
    </source>
</reference>
<feature type="region of interest" description="Disordered" evidence="1">
    <location>
        <begin position="1"/>
        <end position="28"/>
    </location>
</feature>
<keyword evidence="4" id="KW-1185">Reference proteome</keyword>
<proteinExistence type="predicted"/>
<evidence type="ECO:0000256" key="1">
    <source>
        <dbReference type="SAM" id="MobiDB-lite"/>
    </source>
</evidence>
<dbReference type="Proteomes" id="UP000248257">
    <property type="component" value="Unassembled WGS sequence"/>
</dbReference>
<feature type="transmembrane region" description="Helical" evidence="2">
    <location>
        <begin position="291"/>
        <end position="313"/>
    </location>
</feature>
<name>A0A318PI70_KOMXY</name>
<keyword evidence="2" id="KW-0812">Transmembrane</keyword>
<feature type="compositionally biased region" description="Pro residues" evidence="1">
    <location>
        <begin position="1"/>
        <end position="10"/>
    </location>
</feature>